<name>A0A2T3AZJ4_AMORE</name>
<feature type="region of interest" description="Disordered" evidence="1">
    <location>
        <begin position="265"/>
        <end position="339"/>
    </location>
</feature>
<dbReference type="GeneID" id="36568920"/>
<sequence length="710" mass="76798">MSAYGKPQPPPLHGYDASRTFPESSFPYVAPSYGPASSVPSSTAPSFQNTPQITQMAYASNPARTQYDDQSGPYLNVGSTPIPQVTSYAPSRGAPGTKIFVYITSLYELITTNSPVFFLMFGQRKCGASVTKASQHGGVCQYQITTEVPQFSATSWSSAQVPVSMFMETGDGDVIAKVNVGHFTYVDGELSGENPANQDPSRKRKISMDSAELMKSPAKRISGSQTRSKDEYGFPYTPVDVPPYSPYMQQNTAYGNQIAQYNRAAPSYQPSSRHLGFQYSSSTASSSPTIKAPSPQVSNWTPAYPSLPSNMARSPGVPSNVGPHRPSLSSLPSPAVAANPPLIRTSTLQQTPSPATTPHGAHAGQNFNAYALYPHKAKLELNGDLDAMARNWTGEEWDCKRRLVHFKRSQSGSTITTSFHPVTAEDRPPQSICISCIYWEEKNECFVTSVDTIYLLEQLVAARFTVEEKNRIRRNLEGFRPLTVSKGKPDSEEFFKVIMAFPNPKPRNIEKDVKVFHWKDLASALKKIIGKYSASPSSTLPPAPALLTPVSSTGYSTDASAGISYVGDHHGALSPRSMSVSTTSTAYASNIPARVGSPHHQKPMAGLQGGPPNLRVSVPHPHETPSHWQGVGHHMSGSQQYHLGSQSARPSWDMTGYLEDGSASAGGASTPQTLNYATTRNLADVAGAGGENRIVRNLTSQQQSHQMPRA</sequence>
<gene>
    <name evidence="3" type="ORF">M430DRAFT_103058</name>
</gene>
<dbReference type="PANTHER" id="PTHR39463:SF1">
    <property type="entry name" value="MEDUSA"/>
    <property type="match status" value="1"/>
</dbReference>
<dbReference type="STRING" id="857342.A0A2T3AZJ4"/>
<dbReference type="GO" id="GO:0005634">
    <property type="term" value="C:nucleus"/>
    <property type="evidence" value="ECO:0007669"/>
    <property type="project" value="TreeGrafter"/>
</dbReference>
<organism evidence="3 4">
    <name type="scientific">Amorphotheca resinae ATCC 22711</name>
    <dbReference type="NCBI Taxonomy" id="857342"/>
    <lineage>
        <taxon>Eukaryota</taxon>
        <taxon>Fungi</taxon>
        <taxon>Dikarya</taxon>
        <taxon>Ascomycota</taxon>
        <taxon>Pezizomycotina</taxon>
        <taxon>Leotiomycetes</taxon>
        <taxon>Helotiales</taxon>
        <taxon>Amorphothecaceae</taxon>
        <taxon>Amorphotheca</taxon>
    </lineage>
</organism>
<feature type="domain" description="DUF7082" evidence="2">
    <location>
        <begin position="376"/>
        <end position="529"/>
    </location>
</feature>
<dbReference type="RefSeq" id="XP_024720083.1">
    <property type="nucleotide sequence ID" value="XM_024860839.1"/>
</dbReference>
<feature type="compositionally biased region" description="Low complexity" evidence="1">
    <location>
        <begin position="326"/>
        <end position="339"/>
    </location>
</feature>
<dbReference type="Pfam" id="PF23305">
    <property type="entry name" value="DUF7082"/>
    <property type="match status" value="1"/>
</dbReference>
<dbReference type="PANTHER" id="PTHR39463">
    <property type="entry name" value="MEDUSA"/>
    <property type="match status" value="1"/>
</dbReference>
<accession>A0A2T3AZJ4</accession>
<keyword evidence="4" id="KW-1185">Reference proteome</keyword>
<dbReference type="InParanoid" id="A0A2T3AZJ4"/>
<reference evidence="3 4" key="1">
    <citation type="journal article" date="2018" name="New Phytol.">
        <title>Comparative genomics and transcriptomics depict ericoid mycorrhizal fungi as versatile saprotrophs and plant mutualists.</title>
        <authorList>
            <person name="Martino E."/>
            <person name="Morin E."/>
            <person name="Grelet G.A."/>
            <person name="Kuo A."/>
            <person name="Kohler A."/>
            <person name="Daghino S."/>
            <person name="Barry K.W."/>
            <person name="Cichocki N."/>
            <person name="Clum A."/>
            <person name="Dockter R.B."/>
            <person name="Hainaut M."/>
            <person name="Kuo R.C."/>
            <person name="LaButti K."/>
            <person name="Lindahl B.D."/>
            <person name="Lindquist E.A."/>
            <person name="Lipzen A."/>
            <person name="Khouja H.R."/>
            <person name="Magnuson J."/>
            <person name="Murat C."/>
            <person name="Ohm R.A."/>
            <person name="Singer S.W."/>
            <person name="Spatafora J.W."/>
            <person name="Wang M."/>
            <person name="Veneault-Fourrey C."/>
            <person name="Henrissat B."/>
            <person name="Grigoriev I.V."/>
            <person name="Martin F.M."/>
            <person name="Perotto S."/>
        </authorList>
    </citation>
    <scope>NUCLEOTIDE SEQUENCE [LARGE SCALE GENOMIC DNA]</scope>
    <source>
        <strain evidence="3 4">ATCC 22711</strain>
    </source>
</reference>
<feature type="region of interest" description="Disordered" evidence="1">
    <location>
        <begin position="189"/>
        <end position="236"/>
    </location>
</feature>
<dbReference type="AlphaFoldDB" id="A0A2T3AZJ4"/>
<dbReference type="InterPro" id="IPR055509">
    <property type="entry name" value="DUF7082"/>
</dbReference>
<evidence type="ECO:0000256" key="1">
    <source>
        <dbReference type="SAM" id="MobiDB-lite"/>
    </source>
</evidence>
<dbReference type="OrthoDB" id="1751210at2759"/>
<feature type="compositionally biased region" description="Polar residues" evidence="1">
    <location>
        <begin position="296"/>
        <end position="312"/>
    </location>
</feature>
<dbReference type="EMBL" id="KZ679012">
    <property type="protein sequence ID" value="PSS16575.1"/>
    <property type="molecule type" value="Genomic_DNA"/>
</dbReference>
<proteinExistence type="predicted"/>
<evidence type="ECO:0000313" key="3">
    <source>
        <dbReference type="EMBL" id="PSS16575.1"/>
    </source>
</evidence>
<dbReference type="Proteomes" id="UP000241818">
    <property type="component" value="Unassembled WGS sequence"/>
</dbReference>
<feature type="region of interest" description="Disordered" evidence="1">
    <location>
        <begin position="626"/>
        <end position="656"/>
    </location>
</feature>
<protein>
    <recommendedName>
        <fullName evidence="2">DUF7082 domain-containing protein</fullName>
    </recommendedName>
</protein>
<evidence type="ECO:0000313" key="4">
    <source>
        <dbReference type="Proteomes" id="UP000241818"/>
    </source>
</evidence>
<evidence type="ECO:0000259" key="2">
    <source>
        <dbReference type="Pfam" id="PF23305"/>
    </source>
</evidence>
<feature type="compositionally biased region" description="Low complexity" evidence="1">
    <location>
        <begin position="280"/>
        <end position="295"/>
    </location>
</feature>
<feature type="compositionally biased region" description="Polar residues" evidence="1">
    <location>
        <begin position="636"/>
        <end position="649"/>
    </location>
</feature>